<dbReference type="STRING" id="393003.SAMN05660461_0476"/>
<sequence>MNIFLTGANGYIGSSVGKLLTDKGHTIYGLVRDKAKATDIRQLGFIPVVGTLEDDELLTRYAALADGVIHTADSEHFMAVQTLLDALAGTGKLFIHTSGSSIVADDVLGDVENPQVFEEITSYTPLEARQAGVTINELVLEAGAGRNIRSVVIVPSMIYGDSLGLDVESVQLPCIYRKSIKTGKGVFIGRGINRWSNVHIADVADLYLMALERAPAGTCLFAENGEESYKDLAAYISNALGFGGATESWNAADALAEVGGLARYGLGSNSRIKAVNARRLGWEPKGISVKDWIASNKYAKKTYNKNA</sequence>
<dbReference type="GO" id="GO:0005737">
    <property type="term" value="C:cytoplasm"/>
    <property type="evidence" value="ECO:0007669"/>
    <property type="project" value="TreeGrafter"/>
</dbReference>
<gene>
    <name evidence="2" type="ORF">SAMN05660461_0476</name>
</gene>
<reference evidence="2 3" key="1">
    <citation type="submission" date="2017-02" db="EMBL/GenBank/DDBJ databases">
        <authorList>
            <person name="Peterson S.W."/>
        </authorList>
    </citation>
    <scope>NUCLEOTIDE SEQUENCE [LARGE SCALE GENOMIC DNA]</scope>
    <source>
        <strain evidence="2 3">DSM 18108</strain>
    </source>
</reference>
<dbReference type="Proteomes" id="UP000190166">
    <property type="component" value="Unassembled WGS sequence"/>
</dbReference>
<evidence type="ECO:0000313" key="3">
    <source>
        <dbReference type="Proteomes" id="UP000190166"/>
    </source>
</evidence>
<evidence type="ECO:0000313" key="2">
    <source>
        <dbReference type="EMBL" id="SKC95674.1"/>
    </source>
</evidence>
<dbReference type="AlphaFoldDB" id="A0A1T5N5Q1"/>
<feature type="domain" description="NAD-dependent epimerase/dehydratase" evidence="1">
    <location>
        <begin position="3"/>
        <end position="214"/>
    </location>
</feature>
<dbReference type="Pfam" id="PF01370">
    <property type="entry name" value="Epimerase"/>
    <property type="match status" value="1"/>
</dbReference>
<evidence type="ECO:0000259" key="1">
    <source>
        <dbReference type="Pfam" id="PF01370"/>
    </source>
</evidence>
<dbReference type="GO" id="GO:0004029">
    <property type="term" value="F:aldehyde dehydrogenase (NAD+) activity"/>
    <property type="evidence" value="ECO:0007669"/>
    <property type="project" value="TreeGrafter"/>
</dbReference>
<protein>
    <submittedName>
        <fullName evidence="2">Nucleoside-diphosphate-sugar epimerase</fullName>
    </submittedName>
</protein>
<dbReference type="PANTHER" id="PTHR48079:SF6">
    <property type="entry name" value="NAD(P)-BINDING DOMAIN-CONTAINING PROTEIN-RELATED"/>
    <property type="match status" value="1"/>
</dbReference>
<accession>A0A1T5N5Q1</accession>
<dbReference type="SUPFAM" id="SSF51735">
    <property type="entry name" value="NAD(P)-binding Rossmann-fold domains"/>
    <property type="match status" value="1"/>
</dbReference>
<dbReference type="InterPro" id="IPR051783">
    <property type="entry name" value="NAD(P)-dependent_oxidoreduct"/>
</dbReference>
<name>A0A1T5N5Q1_9BACT</name>
<dbReference type="EMBL" id="FUZZ01000001">
    <property type="protein sequence ID" value="SKC95674.1"/>
    <property type="molecule type" value="Genomic_DNA"/>
</dbReference>
<organism evidence="2 3">
    <name type="scientific">Chitinophaga ginsengisegetis</name>
    <dbReference type="NCBI Taxonomy" id="393003"/>
    <lineage>
        <taxon>Bacteria</taxon>
        <taxon>Pseudomonadati</taxon>
        <taxon>Bacteroidota</taxon>
        <taxon>Chitinophagia</taxon>
        <taxon>Chitinophagales</taxon>
        <taxon>Chitinophagaceae</taxon>
        <taxon>Chitinophaga</taxon>
    </lineage>
</organism>
<dbReference type="RefSeq" id="WP_079467809.1">
    <property type="nucleotide sequence ID" value="NZ_FUZZ01000001.1"/>
</dbReference>
<dbReference type="Gene3D" id="3.40.50.720">
    <property type="entry name" value="NAD(P)-binding Rossmann-like Domain"/>
    <property type="match status" value="1"/>
</dbReference>
<keyword evidence="3" id="KW-1185">Reference proteome</keyword>
<proteinExistence type="predicted"/>
<dbReference type="InterPro" id="IPR001509">
    <property type="entry name" value="Epimerase_deHydtase"/>
</dbReference>
<dbReference type="InterPro" id="IPR036291">
    <property type="entry name" value="NAD(P)-bd_dom_sf"/>
</dbReference>
<dbReference type="PANTHER" id="PTHR48079">
    <property type="entry name" value="PROTEIN YEEZ"/>
    <property type="match status" value="1"/>
</dbReference>